<evidence type="ECO:0000256" key="3">
    <source>
        <dbReference type="ARBA" id="ARBA00022813"/>
    </source>
</evidence>
<dbReference type="Pfam" id="PF02675">
    <property type="entry name" value="AdoMet_dc"/>
    <property type="match status" value="1"/>
</dbReference>
<keyword evidence="3" id="KW-0068">Autocatalytic cleavage</keyword>
<evidence type="ECO:0000256" key="9">
    <source>
        <dbReference type="ARBA" id="ARBA00023317"/>
    </source>
</evidence>
<dbReference type="InterPro" id="IPR016067">
    <property type="entry name" value="S-AdoMet_deCO2ase_core"/>
</dbReference>
<evidence type="ECO:0000313" key="11">
    <source>
        <dbReference type="Proteomes" id="UP000677117"/>
    </source>
</evidence>
<dbReference type="EC" id="4.1.1.50" evidence="10"/>
<dbReference type="RefSeq" id="WP_232736438.1">
    <property type="nucleotide sequence ID" value="NZ_CP076459.1"/>
</dbReference>
<evidence type="ECO:0000256" key="8">
    <source>
        <dbReference type="ARBA" id="ARBA00023270"/>
    </source>
</evidence>
<dbReference type="PANTHER" id="PTHR33866:SF2">
    <property type="entry name" value="S-ADENOSYLMETHIONINE DECARBOXYLASE PROENZYME"/>
    <property type="match status" value="1"/>
</dbReference>
<evidence type="ECO:0000256" key="7">
    <source>
        <dbReference type="ARBA" id="ARBA00023239"/>
    </source>
</evidence>
<sequence length="115" mass="12342">MNTSGIQSIAVKVSGSNSALLDDADGLQKLMRDIAEAAGLHHLESVTHQFSPQGISAALLLSESHIAIHTWPESGVAYIAMTTCKMLDDDKLQQIKELAAQLLGAKNIIMKEMTL</sequence>
<evidence type="ECO:0000256" key="6">
    <source>
        <dbReference type="ARBA" id="ARBA00023145"/>
    </source>
</evidence>
<dbReference type="Proteomes" id="UP000677117">
    <property type="component" value="Chromosome"/>
</dbReference>
<dbReference type="Gene3D" id="3.60.90.10">
    <property type="entry name" value="S-adenosylmethionine decarboxylase"/>
    <property type="match status" value="1"/>
</dbReference>
<evidence type="ECO:0000256" key="2">
    <source>
        <dbReference type="ARBA" id="ARBA00022793"/>
    </source>
</evidence>
<dbReference type="EMBL" id="CP076459">
    <property type="protein sequence ID" value="QWQ31689.1"/>
    <property type="molecule type" value="Genomic_DNA"/>
</dbReference>
<accession>A0A8F1MAW5</accession>
<proteinExistence type="predicted"/>
<dbReference type="GO" id="GO:0004014">
    <property type="term" value="F:adenosylmethionine decarboxylase activity"/>
    <property type="evidence" value="ECO:0007669"/>
    <property type="project" value="UniProtKB-EC"/>
</dbReference>
<reference evidence="10" key="1">
    <citation type="submission" date="2021-06" db="EMBL/GenBank/DDBJ databases">
        <title>An adapted protocol for Saccharibacteria cultivation: two new species join this phylum of Candidate Phyla Radiations.</title>
        <authorList>
            <person name="Ibrahim A."/>
            <person name="Maatouk M."/>
            <person name="Raoult D."/>
            <person name="Bittar F."/>
        </authorList>
    </citation>
    <scope>NUCLEOTIDE SEQUENCE</scope>
    <source>
        <strain evidence="10">IHU2</strain>
    </source>
</reference>
<evidence type="ECO:0000256" key="4">
    <source>
        <dbReference type="ARBA" id="ARBA00023066"/>
    </source>
</evidence>
<dbReference type="SUPFAM" id="SSF56276">
    <property type="entry name" value="S-adenosylmethionine decarboxylase"/>
    <property type="match status" value="1"/>
</dbReference>
<evidence type="ECO:0000256" key="5">
    <source>
        <dbReference type="ARBA" id="ARBA00023115"/>
    </source>
</evidence>
<name>A0A8F1MAW5_9BACT</name>
<protein>
    <submittedName>
        <fullName evidence="10">Adenosylmethionine decarboxylase</fullName>
        <ecNumber evidence="10">4.1.1.50</ecNumber>
    </submittedName>
</protein>
<keyword evidence="7 10" id="KW-0456">Lyase</keyword>
<comment type="cofactor">
    <cofactor evidence="1">
        <name>pyruvate</name>
        <dbReference type="ChEBI" id="CHEBI:15361"/>
    </cofactor>
</comment>
<keyword evidence="8" id="KW-0704">Schiff base</keyword>
<organism evidence="10 11">
    <name type="scientific">Candidatus Minimicrobia vallesae</name>
    <dbReference type="NCBI Taxonomy" id="2841264"/>
    <lineage>
        <taxon>Bacteria</taxon>
        <taxon>Candidatus Saccharimonadota</taxon>
        <taxon>Candidatus Saccharimonadota incertae sedis</taxon>
        <taxon>Candidatus Minimicrobia</taxon>
    </lineage>
</organism>
<dbReference type="AlphaFoldDB" id="A0A8F1MAW5"/>
<dbReference type="PANTHER" id="PTHR33866">
    <property type="entry name" value="S-ADENOSYLMETHIONINE DECARBOXYLASE PROENZYME"/>
    <property type="match status" value="1"/>
</dbReference>
<dbReference type="NCBIfam" id="TIGR03330">
    <property type="entry name" value="SAM_DCase_Bsu"/>
    <property type="match status" value="1"/>
</dbReference>
<keyword evidence="9" id="KW-0670">Pyruvate</keyword>
<dbReference type="InterPro" id="IPR003826">
    <property type="entry name" value="AdoMetDC_fam_prok"/>
</dbReference>
<gene>
    <name evidence="10" type="primary">speD</name>
    <name evidence="10" type="ORF">KOY49_01600</name>
</gene>
<evidence type="ECO:0000313" key="10">
    <source>
        <dbReference type="EMBL" id="QWQ31689.1"/>
    </source>
</evidence>
<dbReference type="KEGG" id="mvl:KOY49_01600"/>
<keyword evidence="11" id="KW-1185">Reference proteome</keyword>
<dbReference type="GO" id="GO:0008295">
    <property type="term" value="P:spermidine biosynthetic process"/>
    <property type="evidence" value="ECO:0007669"/>
    <property type="project" value="UniProtKB-KW"/>
</dbReference>
<keyword evidence="5" id="KW-0620">Polyamine biosynthesis</keyword>
<dbReference type="InterPro" id="IPR017716">
    <property type="entry name" value="S-AdoMet_deCOase_pro-enz"/>
</dbReference>
<keyword evidence="4" id="KW-0745">Spermidine biosynthesis</keyword>
<keyword evidence="2" id="KW-0210">Decarboxylase</keyword>
<dbReference type="GO" id="GO:0005829">
    <property type="term" value="C:cytosol"/>
    <property type="evidence" value="ECO:0007669"/>
    <property type="project" value="TreeGrafter"/>
</dbReference>
<evidence type="ECO:0000256" key="1">
    <source>
        <dbReference type="ARBA" id="ARBA00001928"/>
    </source>
</evidence>
<keyword evidence="6" id="KW-0865">Zymogen</keyword>